<proteinExistence type="predicted"/>
<dbReference type="EMBL" id="CP157940">
    <property type="protein sequence ID" value="XBS55275.1"/>
    <property type="molecule type" value="Genomic_DNA"/>
</dbReference>
<evidence type="ECO:0000313" key="2">
    <source>
        <dbReference type="EMBL" id="XBS55275.1"/>
    </source>
</evidence>
<sequence>MKKKVFIFASIVSLFLILIYRDNINYKDNNNIIPKRSESTLVLNNFNGVTMTVESVVDTKIAVCINYSADDPAIFGEDYILEVKNGQKWYPLPVKNDIMFTSIGYGLKKGNSFPWSTDFEILYGKLSAGQYRIIKGFRIEPQQETPKEYFVSAEFSI</sequence>
<dbReference type="RefSeq" id="WP_349947952.1">
    <property type="nucleotide sequence ID" value="NZ_CP157940.1"/>
</dbReference>
<gene>
    <name evidence="2" type="ORF">ABFV83_05620</name>
</gene>
<dbReference type="AlphaFoldDB" id="A0AAU7PSM0"/>
<protein>
    <submittedName>
        <fullName evidence="2">Immunoglobulin-like domain-containing protein</fullName>
    </submittedName>
</protein>
<feature type="domain" description="Bacterial Ig-like" evidence="1">
    <location>
        <begin position="49"/>
        <end position="155"/>
    </location>
</feature>
<reference evidence="2" key="1">
    <citation type="submission" date="2024-06" db="EMBL/GenBank/DDBJ databases">
        <title>Lacrimispora cavernae sp. nov., a novel anaerobe isolated from bat guano pile inside a cave.</title>
        <authorList>
            <person name="Miller S.L."/>
            <person name="Lu N."/>
            <person name="King J."/>
            <person name="Sankaranarayanan K."/>
            <person name="Lawson P.A."/>
        </authorList>
    </citation>
    <scope>NUCLEOTIDE SEQUENCE</scope>
    <source>
        <strain evidence="2">BS-2</strain>
    </source>
</reference>
<dbReference type="Pfam" id="PF20251">
    <property type="entry name" value="Big_14"/>
    <property type="match status" value="1"/>
</dbReference>
<name>A0AAU7PSM0_9FIRM</name>
<accession>A0AAU7PSM0</accession>
<dbReference type="InterPro" id="IPR046878">
    <property type="entry name" value="Big_14"/>
</dbReference>
<evidence type="ECO:0000259" key="1">
    <source>
        <dbReference type="Pfam" id="PF20251"/>
    </source>
</evidence>
<organism evidence="2">
    <name type="scientific">Lacrimispora sp. BS-2</name>
    <dbReference type="NCBI Taxonomy" id="3151850"/>
    <lineage>
        <taxon>Bacteria</taxon>
        <taxon>Bacillati</taxon>
        <taxon>Bacillota</taxon>
        <taxon>Clostridia</taxon>
        <taxon>Lachnospirales</taxon>
        <taxon>Lachnospiraceae</taxon>
        <taxon>Lacrimispora</taxon>
    </lineage>
</organism>